<sequence length="149" mass="15983">MTAVTFGDKPEKSGGWRFARGGFECCHFVKASPGCPCTLTPVAKSCRPPPFCLILKQAGSSSMDTRNMFKSPSAGIQSSPQSRVRHLIIFIQRNPDDSGLICFLASSSPASIVSPDVSGRLPRRKTLSPSKAPAGRDPSERRTSLCVLT</sequence>
<evidence type="ECO:0000313" key="1">
    <source>
        <dbReference type="EMBL" id="KAI4831708.1"/>
    </source>
</evidence>
<dbReference type="EMBL" id="CM043786">
    <property type="protein sequence ID" value="KAI4831708.1"/>
    <property type="molecule type" value="Genomic_DNA"/>
</dbReference>
<accession>A0ACB9XWC7</accession>
<proteinExistence type="predicted"/>
<gene>
    <name evidence="1" type="ORF">KUCAC02_001237</name>
</gene>
<comment type="caution">
    <text evidence="1">The sequence shown here is derived from an EMBL/GenBank/DDBJ whole genome shotgun (WGS) entry which is preliminary data.</text>
</comment>
<name>A0ACB9XWC7_CHAAC</name>
<dbReference type="Proteomes" id="UP001057452">
    <property type="component" value="Chromosome 2"/>
</dbReference>
<reference evidence="1" key="1">
    <citation type="submission" date="2022-05" db="EMBL/GenBank/DDBJ databases">
        <title>Chromosome-level genome of Chaenocephalus aceratus.</title>
        <authorList>
            <person name="Park H."/>
        </authorList>
    </citation>
    <scope>NUCLEOTIDE SEQUENCE</scope>
    <source>
        <strain evidence="1">KU_202001</strain>
    </source>
</reference>
<protein>
    <submittedName>
        <fullName evidence="1">Uncharacterized protein</fullName>
    </submittedName>
</protein>
<organism evidence="1 2">
    <name type="scientific">Chaenocephalus aceratus</name>
    <name type="common">Blackfin icefish</name>
    <name type="synonym">Chaenichthys aceratus</name>
    <dbReference type="NCBI Taxonomy" id="36190"/>
    <lineage>
        <taxon>Eukaryota</taxon>
        <taxon>Metazoa</taxon>
        <taxon>Chordata</taxon>
        <taxon>Craniata</taxon>
        <taxon>Vertebrata</taxon>
        <taxon>Euteleostomi</taxon>
        <taxon>Actinopterygii</taxon>
        <taxon>Neopterygii</taxon>
        <taxon>Teleostei</taxon>
        <taxon>Neoteleostei</taxon>
        <taxon>Acanthomorphata</taxon>
        <taxon>Eupercaria</taxon>
        <taxon>Perciformes</taxon>
        <taxon>Notothenioidei</taxon>
        <taxon>Channichthyidae</taxon>
        <taxon>Chaenocephalus</taxon>
    </lineage>
</organism>
<evidence type="ECO:0000313" key="2">
    <source>
        <dbReference type="Proteomes" id="UP001057452"/>
    </source>
</evidence>
<keyword evidence="2" id="KW-1185">Reference proteome</keyword>